<evidence type="ECO:0000256" key="1">
    <source>
        <dbReference type="SAM" id="MobiDB-lite"/>
    </source>
</evidence>
<name>A0A0G1PE15_9BACT</name>
<organism evidence="2 3">
    <name type="scientific">Candidatus Giovannonibacteria bacterium GW2011_GWA2_45_21</name>
    <dbReference type="NCBI Taxonomy" id="1618649"/>
    <lineage>
        <taxon>Bacteria</taxon>
        <taxon>Candidatus Giovannoniibacteriota</taxon>
    </lineage>
</organism>
<comment type="caution">
    <text evidence="2">The sequence shown here is derived from an EMBL/GenBank/DDBJ whole genome shotgun (WGS) entry which is preliminary data.</text>
</comment>
<feature type="compositionally biased region" description="Polar residues" evidence="1">
    <location>
        <begin position="106"/>
        <end position="124"/>
    </location>
</feature>
<dbReference type="AlphaFoldDB" id="A0A0G1PE15"/>
<dbReference type="EMBL" id="LCKT01000037">
    <property type="protein sequence ID" value="KKU03638.1"/>
    <property type="molecule type" value="Genomic_DNA"/>
</dbReference>
<dbReference type="Gene3D" id="3.40.1000.10">
    <property type="entry name" value="Mog1/PsbP, alpha/beta/alpha sandwich"/>
    <property type="match status" value="1"/>
</dbReference>
<proteinExistence type="predicted"/>
<evidence type="ECO:0000313" key="2">
    <source>
        <dbReference type="EMBL" id="KKU03638.1"/>
    </source>
</evidence>
<dbReference type="Proteomes" id="UP000034696">
    <property type="component" value="Unassembled WGS sequence"/>
</dbReference>
<gene>
    <name evidence="2" type="ORF">UX06_C0037G0003</name>
</gene>
<feature type="region of interest" description="Disordered" evidence="1">
    <location>
        <begin position="106"/>
        <end position="138"/>
    </location>
</feature>
<reference evidence="2 3" key="1">
    <citation type="journal article" date="2015" name="Nature">
        <title>rRNA introns, odd ribosomes, and small enigmatic genomes across a large radiation of phyla.</title>
        <authorList>
            <person name="Brown C.T."/>
            <person name="Hug L.A."/>
            <person name="Thomas B.C."/>
            <person name="Sharon I."/>
            <person name="Castelle C.J."/>
            <person name="Singh A."/>
            <person name="Wilkins M.J."/>
            <person name="Williams K.H."/>
            <person name="Banfield J.F."/>
        </authorList>
    </citation>
    <scope>NUCLEOTIDE SEQUENCE [LARGE SCALE GENOMIC DNA]</scope>
</reference>
<protein>
    <submittedName>
        <fullName evidence="2">Uncharacterized protein</fullName>
    </submittedName>
</protein>
<accession>A0A0G1PE15</accession>
<sequence>MRTRTQKRIVFIPLFLTIITSIMVANVYAGMPDTTPQMPDTTPRMPRDLFNQVFSALVKLPGTIFRMPDTTPQMPDTTPQMPDTTPQMPGWLSNFTSWFNRFFKSSPTSKASPQTKASSPTNKPKGTPQVGPYTYKPEGEAAKAGVPSFTVNAPSGWSNLGVSGTQLARFESEEIDTEEVEGGEVTTNAVIIVRATGDYESLDDFYSQYKASGKSVAGYQLINSSNNRLEFKFKTKVDGQEITLHELDYLFFKDGFSFLVKGYAADSSWSKNAGQIQSALNSFKFR</sequence>
<evidence type="ECO:0000313" key="3">
    <source>
        <dbReference type="Proteomes" id="UP000034696"/>
    </source>
</evidence>